<keyword evidence="3" id="KW-1185">Reference proteome</keyword>
<feature type="transmembrane region" description="Helical" evidence="1">
    <location>
        <begin position="70"/>
        <end position="90"/>
    </location>
</feature>
<accession>A0A226F666</accession>
<proteinExistence type="predicted"/>
<dbReference type="EMBL" id="LNIX01000001">
    <property type="protein sequence ID" value="OXA64934.1"/>
    <property type="molecule type" value="Genomic_DNA"/>
</dbReference>
<evidence type="ECO:0008006" key="4">
    <source>
        <dbReference type="Google" id="ProtNLM"/>
    </source>
</evidence>
<keyword evidence="1" id="KW-1133">Transmembrane helix</keyword>
<keyword evidence="1" id="KW-0812">Transmembrane</keyword>
<feature type="non-terminal residue" evidence="2">
    <location>
        <position position="1"/>
    </location>
</feature>
<feature type="transmembrane region" description="Helical" evidence="1">
    <location>
        <begin position="230"/>
        <end position="251"/>
    </location>
</feature>
<evidence type="ECO:0000313" key="2">
    <source>
        <dbReference type="EMBL" id="OXA64934.1"/>
    </source>
</evidence>
<dbReference type="AlphaFoldDB" id="A0A226F666"/>
<feature type="transmembrane region" description="Helical" evidence="1">
    <location>
        <begin position="285"/>
        <end position="310"/>
    </location>
</feature>
<name>A0A226F666_FOLCA</name>
<sequence length="418" mass="48103">KRVSLRKRMGFFKRHVLFRMKNALLTKAYRMNLLTLEVLCAFCIVPFKISWEEEKVVEMQGKLRRTVTRCLYLFHFGRTVHFMVGFGLRMAGLQVGPSGEYVMTDKLLDYGWMGPIMCTILFRFELTRKSKETVDMMNEAHKLEKEAEQEGLNTVYTKGFFGKAWQVYTYSAYSCVFSVPMAAGMFSMLNPCEPAFISWQFLACNSTTWVPSTDQELSIVFTSGVIETFFWYQIISVGTIANLATMFYLALSLKTFMVQAAKTKVSSFGEVTLHYYRRYQVYSTLVNYCMSHVITPTMICAWTTILIMGWYTLLRYFGRVSFALYTIHAQLALNGMICLLTEFKSAGDAHDASLNLLYDWRFSIGKSSNFKMSKRWLKSCAPLKVRIGATNYFEKSTPMITGSFCIEQVINLIMAESK</sequence>
<organism evidence="2 3">
    <name type="scientific">Folsomia candida</name>
    <name type="common">Springtail</name>
    <dbReference type="NCBI Taxonomy" id="158441"/>
    <lineage>
        <taxon>Eukaryota</taxon>
        <taxon>Metazoa</taxon>
        <taxon>Ecdysozoa</taxon>
        <taxon>Arthropoda</taxon>
        <taxon>Hexapoda</taxon>
        <taxon>Collembola</taxon>
        <taxon>Entomobryomorpha</taxon>
        <taxon>Isotomoidea</taxon>
        <taxon>Isotomidae</taxon>
        <taxon>Proisotominae</taxon>
        <taxon>Folsomia</taxon>
    </lineage>
</organism>
<reference evidence="2 3" key="1">
    <citation type="submission" date="2015-12" db="EMBL/GenBank/DDBJ databases">
        <title>The genome of Folsomia candida.</title>
        <authorList>
            <person name="Faddeeva A."/>
            <person name="Derks M.F."/>
            <person name="Anvar Y."/>
            <person name="Smit S."/>
            <person name="Van Straalen N."/>
            <person name="Roelofs D."/>
        </authorList>
    </citation>
    <scope>NUCLEOTIDE SEQUENCE [LARGE SCALE GENOMIC DNA]</scope>
    <source>
        <strain evidence="2 3">VU population</strain>
        <tissue evidence="2">Whole body</tissue>
    </source>
</reference>
<evidence type="ECO:0000313" key="3">
    <source>
        <dbReference type="Proteomes" id="UP000198287"/>
    </source>
</evidence>
<feature type="transmembrane region" description="Helical" evidence="1">
    <location>
        <begin position="167"/>
        <end position="189"/>
    </location>
</feature>
<gene>
    <name evidence="2" type="ORF">Fcan01_00353</name>
</gene>
<comment type="caution">
    <text evidence="2">The sequence shown here is derived from an EMBL/GenBank/DDBJ whole genome shotgun (WGS) entry which is preliminary data.</text>
</comment>
<feature type="transmembrane region" description="Helical" evidence="1">
    <location>
        <begin position="110"/>
        <end position="126"/>
    </location>
</feature>
<dbReference type="Proteomes" id="UP000198287">
    <property type="component" value="Unassembled WGS sequence"/>
</dbReference>
<evidence type="ECO:0000256" key="1">
    <source>
        <dbReference type="SAM" id="Phobius"/>
    </source>
</evidence>
<keyword evidence="1" id="KW-0472">Membrane</keyword>
<protein>
    <recommendedName>
        <fullName evidence="4">Odorant receptor</fullName>
    </recommendedName>
</protein>